<dbReference type="Gene3D" id="2.180.10.10">
    <property type="entry name" value="RHS repeat-associated core"/>
    <property type="match status" value="1"/>
</dbReference>
<dbReference type="EMBL" id="QWDC01000001">
    <property type="protein sequence ID" value="RFZ95091.1"/>
    <property type="molecule type" value="Genomic_DNA"/>
</dbReference>
<evidence type="ECO:0000313" key="1">
    <source>
        <dbReference type="EMBL" id="RFZ95091.1"/>
    </source>
</evidence>
<protein>
    <recommendedName>
        <fullName evidence="3">DUF4595 domain-containing protein</fullName>
    </recommendedName>
</protein>
<sequence length="260" mass="30226">MLINLIMIKITRLLMLLWIALCLNACKKDSTPAEPAQKTYLLKSITVDGHVDESFEYDSKGLIKTWSLDNFEYSFTYDAEDRLKEVKLYELSKSASTCKWVYSYSSNKILLTKYYDYQDTHSVSKQTFELTGNKITKAFFDEDASYYYSYKYDNAWNIILTKSVDEKNHSSTEDKITYDDKKGAFSMMKGYNIFFFLGSLAPKAGYTNNIIEKAVVGQEVYEHTTYQYNADGFPISGTTNYRDFDGSHYDVKFTYDYIIK</sequence>
<comment type="caution">
    <text evidence="1">The sequence shown here is derived from an EMBL/GenBank/DDBJ whole genome shotgun (WGS) entry which is preliminary data.</text>
</comment>
<evidence type="ECO:0008006" key="3">
    <source>
        <dbReference type="Google" id="ProtNLM"/>
    </source>
</evidence>
<gene>
    <name evidence="1" type="ORF">D0C36_06070</name>
</gene>
<dbReference type="Proteomes" id="UP000264217">
    <property type="component" value="Unassembled WGS sequence"/>
</dbReference>
<accession>A0A372NYW9</accession>
<name>A0A372NYW9_9SPHI</name>
<reference evidence="1 2" key="1">
    <citation type="submission" date="2018-08" db="EMBL/GenBank/DDBJ databases">
        <title>Mucilaginibacter sp. MYSH2.</title>
        <authorList>
            <person name="Seo T."/>
        </authorList>
    </citation>
    <scope>NUCLEOTIDE SEQUENCE [LARGE SCALE GENOMIC DNA]</scope>
    <source>
        <strain evidence="1 2">MYSH2</strain>
    </source>
</reference>
<keyword evidence="2" id="KW-1185">Reference proteome</keyword>
<proteinExistence type="predicted"/>
<evidence type="ECO:0000313" key="2">
    <source>
        <dbReference type="Proteomes" id="UP000264217"/>
    </source>
</evidence>
<dbReference type="AlphaFoldDB" id="A0A372NYW9"/>
<organism evidence="1 2">
    <name type="scientific">Mucilaginibacter conchicola</name>
    <dbReference type="NCBI Taxonomy" id="2303333"/>
    <lineage>
        <taxon>Bacteria</taxon>
        <taxon>Pseudomonadati</taxon>
        <taxon>Bacteroidota</taxon>
        <taxon>Sphingobacteriia</taxon>
        <taxon>Sphingobacteriales</taxon>
        <taxon>Sphingobacteriaceae</taxon>
        <taxon>Mucilaginibacter</taxon>
    </lineage>
</organism>